<accession>A0A4P9WLT5</accession>
<feature type="compositionally biased region" description="Basic and acidic residues" evidence="1">
    <location>
        <begin position="176"/>
        <end position="186"/>
    </location>
</feature>
<dbReference type="AlphaFoldDB" id="A0A4P9WLT5"/>
<protein>
    <submittedName>
        <fullName evidence="2">Uncharacterized protein</fullName>
    </submittedName>
</protein>
<reference evidence="3" key="1">
    <citation type="journal article" date="2018" name="Nat. Microbiol.">
        <title>Leveraging single-cell genomics to expand the fungal tree of life.</title>
        <authorList>
            <person name="Ahrendt S.R."/>
            <person name="Quandt C.A."/>
            <person name="Ciobanu D."/>
            <person name="Clum A."/>
            <person name="Salamov A."/>
            <person name="Andreopoulos B."/>
            <person name="Cheng J.F."/>
            <person name="Woyke T."/>
            <person name="Pelin A."/>
            <person name="Henrissat B."/>
            <person name="Reynolds N.K."/>
            <person name="Benny G.L."/>
            <person name="Smith M.E."/>
            <person name="James T.Y."/>
            <person name="Grigoriev I.V."/>
        </authorList>
    </citation>
    <scope>NUCLEOTIDE SEQUENCE [LARGE SCALE GENOMIC DNA]</scope>
</reference>
<feature type="region of interest" description="Disordered" evidence="1">
    <location>
        <begin position="1"/>
        <end position="22"/>
    </location>
</feature>
<feature type="compositionally biased region" description="Basic residues" evidence="1">
    <location>
        <begin position="142"/>
        <end position="152"/>
    </location>
</feature>
<dbReference type="EMBL" id="KZ994042">
    <property type="protein sequence ID" value="RKO94011.1"/>
    <property type="molecule type" value="Genomic_DNA"/>
</dbReference>
<feature type="compositionally biased region" description="Basic and acidic residues" evidence="1">
    <location>
        <begin position="153"/>
        <end position="164"/>
    </location>
</feature>
<organism evidence="2 3">
    <name type="scientific">Blyttiomyces helicus</name>
    <dbReference type="NCBI Taxonomy" id="388810"/>
    <lineage>
        <taxon>Eukaryota</taxon>
        <taxon>Fungi</taxon>
        <taxon>Fungi incertae sedis</taxon>
        <taxon>Chytridiomycota</taxon>
        <taxon>Chytridiomycota incertae sedis</taxon>
        <taxon>Chytridiomycetes</taxon>
        <taxon>Chytridiomycetes incertae sedis</taxon>
        <taxon>Blyttiomyces</taxon>
    </lineage>
</organism>
<dbReference type="Proteomes" id="UP000269721">
    <property type="component" value="Unassembled WGS sequence"/>
</dbReference>
<evidence type="ECO:0000313" key="3">
    <source>
        <dbReference type="Proteomes" id="UP000269721"/>
    </source>
</evidence>
<evidence type="ECO:0000256" key="1">
    <source>
        <dbReference type="SAM" id="MobiDB-lite"/>
    </source>
</evidence>
<feature type="region of interest" description="Disordered" evidence="1">
    <location>
        <begin position="130"/>
        <end position="186"/>
    </location>
</feature>
<name>A0A4P9WLT5_9FUNG</name>
<keyword evidence="3" id="KW-1185">Reference proteome</keyword>
<sequence length="186" mass="20176">MDGRVRVRVEGNAASSEGAAARDRRVWDRVTGDTGVSEGAAAGDRGVWVPGHTASSEGAATRHGSVWVWAEGNPASSEDAAAGNRSVVWIFLTFLEKACAEDQRMPLRRKKGSAEAPTRFVAKGRIAARPPHCSLHTLPHQLRARKRPKHKRSNLDNHVHDKAEPLGPLPEAQGAQKERGRFAKSK</sequence>
<feature type="compositionally biased region" description="Low complexity" evidence="1">
    <location>
        <begin position="10"/>
        <end position="19"/>
    </location>
</feature>
<proteinExistence type="predicted"/>
<evidence type="ECO:0000313" key="2">
    <source>
        <dbReference type="EMBL" id="RKO94011.1"/>
    </source>
</evidence>
<gene>
    <name evidence="2" type="ORF">BDK51DRAFT_34084</name>
</gene>